<evidence type="ECO:0000313" key="2">
    <source>
        <dbReference type="Proteomes" id="UP000005101"/>
    </source>
</evidence>
<proteinExistence type="predicted"/>
<dbReference type="EMBL" id="EQ973213">
    <property type="protein sequence ID" value="EFR53491.1"/>
    <property type="molecule type" value="Genomic_DNA"/>
</dbReference>
<organism evidence="1 2">
    <name type="scientific">Bacteroides fragilis 3_1_12</name>
    <dbReference type="NCBI Taxonomy" id="457424"/>
    <lineage>
        <taxon>Bacteria</taxon>
        <taxon>Pseudomonadati</taxon>
        <taxon>Bacteroidota</taxon>
        <taxon>Bacteroidia</taxon>
        <taxon>Bacteroidales</taxon>
        <taxon>Bacteroidaceae</taxon>
        <taxon>Bacteroides</taxon>
    </lineage>
</organism>
<evidence type="ECO:0000313" key="1">
    <source>
        <dbReference type="EMBL" id="EFR53491.1"/>
    </source>
</evidence>
<sequence length="50" mass="5962">MYFFIKCNTVSPRQDGIKQTLYHYSFNNIKSVIHLFLNIQPALHQLDCFN</sequence>
<keyword evidence="2" id="KW-1185">Reference proteome</keyword>
<accession>A0ABN0BKP7</accession>
<protein>
    <submittedName>
        <fullName evidence="1">Uncharacterized protein</fullName>
    </submittedName>
</protein>
<name>A0ABN0BKP7_BACFG</name>
<dbReference type="Proteomes" id="UP000005101">
    <property type="component" value="Unassembled WGS sequence"/>
</dbReference>
<gene>
    <name evidence="1" type="ORF">BFAG_02186</name>
</gene>
<reference evidence="1 2" key="1">
    <citation type="submission" date="2008-12" db="EMBL/GenBank/DDBJ databases">
        <title>Annotation of Bacteroides fragilis strain 3_1_12.</title>
        <authorList>
            <consortium name="The Broad Institute Genome Sequencing Platform"/>
            <person name="Ward D."/>
            <person name="Young S.K."/>
            <person name="Kodira C.D."/>
            <person name="Zeng Q."/>
            <person name="Koehrsen M."/>
            <person name="Alvarado L."/>
            <person name="Berlin A."/>
            <person name="Borenstein D."/>
            <person name="Chen Z."/>
            <person name="Engels R."/>
            <person name="Freedman E."/>
            <person name="Gellesch M."/>
            <person name="Goldberg J."/>
            <person name="Griggs A."/>
            <person name="Gujja S."/>
            <person name="Heiman D."/>
            <person name="Hepburn T."/>
            <person name="Howarth C."/>
            <person name="Jen D."/>
            <person name="Larson L."/>
            <person name="Lewis B."/>
            <person name="Mehta T."/>
            <person name="Park D."/>
            <person name="Pearson M."/>
            <person name="Roberts A."/>
            <person name="Saif S."/>
            <person name="Shea T."/>
            <person name="Shenoy N."/>
            <person name="Sisk P."/>
            <person name="Stolte C."/>
            <person name="Sykes S."/>
            <person name="Walk T."/>
            <person name="White J."/>
            <person name="Yandava C."/>
            <person name="Allen-Vercoe E."/>
            <person name="Strauss J."/>
            <person name="Ambrose C."/>
            <person name="Lander E."/>
            <person name="Nusbaum C."/>
            <person name="Galagan J."/>
            <person name="Birren B."/>
        </authorList>
    </citation>
    <scope>NUCLEOTIDE SEQUENCE [LARGE SCALE GENOMIC DNA]</scope>
    <source>
        <strain evidence="1 2">3_1_12</strain>
    </source>
</reference>